<accession>A0A972K3Q7</accession>
<organism evidence="1 2">
    <name type="scientific">Paenibacillus foliorum</name>
    <dbReference type="NCBI Taxonomy" id="2654974"/>
    <lineage>
        <taxon>Bacteria</taxon>
        <taxon>Bacillati</taxon>
        <taxon>Bacillota</taxon>
        <taxon>Bacilli</taxon>
        <taxon>Bacillales</taxon>
        <taxon>Paenibacillaceae</taxon>
        <taxon>Paenibacillus</taxon>
    </lineage>
</organism>
<sequence>MDIEKPIVTNERYVTTIEIQEKYGAKTTHLEMLIELGKVPSVKDYVDLFKEKLGIEVEIKDINTMPHFDKQRYYLMDFRVLEGATQELRGIRVLRTSKDFTYTPITKL</sequence>
<dbReference type="AlphaFoldDB" id="A0A972K3Q7"/>
<protein>
    <submittedName>
        <fullName evidence="1">Uncharacterized protein</fullName>
    </submittedName>
</protein>
<evidence type="ECO:0000313" key="2">
    <source>
        <dbReference type="Proteomes" id="UP000641588"/>
    </source>
</evidence>
<dbReference type="EMBL" id="WHOD01000070">
    <property type="protein sequence ID" value="NOU95182.1"/>
    <property type="molecule type" value="Genomic_DNA"/>
</dbReference>
<dbReference type="Proteomes" id="UP000641588">
    <property type="component" value="Unassembled WGS sequence"/>
</dbReference>
<keyword evidence="2" id="KW-1185">Reference proteome</keyword>
<dbReference type="RefSeq" id="WP_171653403.1">
    <property type="nucleotide sequence ID" value="NZ_WHOD01000070.1"/>
</dbReference>
<name>A0A972K3Q7_9BACL</name>
<gene>
    <name evidence="1" type="ORF">GC093_18425</name>
</gene>
<proteinExistence type="predicted"/>
<evidence type="ECO:0000313" key="1">
    <source>
        <dbReference type="EMBL" id="NOU95182.1"/>
    </source>
</evidence>
<reference evidence="1" key="1">
    <citation type="submission" date="2019-10" db="EMBL/GenBank/DDBJ databases">
        <title>Description of Paenibacillus glebae sp. nov.</title>
        <authorList>
            <person name="Carlier A."/>
            <person name="Qi S."/>
        </authorList>
    </citation>
    <scope>NUCLEOTIDE SEQUENCE</scope>
    <source>
        <strain evidence="1">LMG 31456</strain>
    </source>
</reference>
<comment type="caution">
    <text evidence="1">The sequence shown here is derived from an EMBL/GenBank/DDBJ whole genome shotgun (WGS) entry which is preliminary data.</text>
</comment>